<protein>
    <submittedName>
        <fullName evidence="2">Uncharacterized protein</fullName>
    </submittedName>
</protein>
<name>M2T791_9SPHN</name>
<evidence type="ECO:0000313" key="3">
    <source>
        <dbReference type="Proteomes" id="UP000011717"/>
    </source>
</evidence>
<comment type="caution">
    <text evidence="2">The sequence shown here is derived from an EMBL/GenBank/DDBJ whole genome shotgun (WGS) entry which is preliminary data.</text>
</comment>
<dbReference type="EMBL" id="AMRV01000007">
    <property type="protein sequence ID" value="EMD82384.1"/>
    <property type="molecule type" value="Genomic_DNA"/>
</dbReference>
<gene>
    <name evidence="2" type="ORF">C725_2105</name>
</gene>
<sequence>MLERCGAFQVFSDRLAFGDHAQDRGAPPRCVIVDEPSQRTWIVNERFDRGTFKGEGLSAGRFQFVEDHDEIDVGQVCPFPRMIDPATKAKEASRYRSRTTARPIVRASDGDGHE</sequence>
<proteinExistence type="predicted"/>
<evidence type="ECO:0000256" key="1">
    <source>
        <dbReference type="SAM" id="MobiDB-lite"/>
    </source>
</evidence>
<evidence type="ECO:0000313" key="2">
    <source>
        <dbReference type="EMBL" id="EMD82384.1"/>
    </source>
</evidence>
<keyword evidence="3" id="KW-1185">Reference proteome</keyword>
<dbReference type="AlphaFoldDB" id="M2T791"/>
<dbReference type="Proteomes" id="UP000011717">
    <property type="component" value="Unassembled WGS sequence"/>
</dbReference>
<feature type="region of interest" description="Disordered" evidence="1">
    <location>
        <begin position="88"/>
        <end position="114"/>
    </location>
</feature>
<reference evidence="2 3" key="1">
    <citation type="journal article" date="2013" name="Genome Announc.">
        <title>Draft Genome Sequence of Strain JLT2015T, Belonging to the Family Sphingomonadaceae of the Alphaproteobacteria.</title>
        <authorList>
            <person name="Tang K."/>
            <person name="Liu K."/>
            <person name="Li S."/>
            <person name="Jiao N."/>
        </authorList>
    </citation>
    <scope>NUCLEOTIDE SEQUENCE [LARGE SCALE GENOMIC DNA]</scope>
    <source>
        <strain evidence="2 3">JLT2015</strain>
    </source>
</reference>
<organism evidence="2 3">
    <name type="scientific">Pacificimonas flava</name>
    <dbReference type="NCBI Taxonomy" id="1234595"/>
    <lineage>
        <taxon>Bacteria</taxon>
        <taxon>Pseudomonadati</taxon>
        <taxon>Pseudomonadota</taxon>
        <taxon>Alphaproteobacteria</taxon>
        <taxon>Sphingomonadales</taxon>
        <taxon>Sphingosinicellaceae</taxon>
        <taxon>Pacificimonas</taxon>
    </lineage>
</organism>
<accession>M2T791</accession>